<reference evidence="7 8" key="1">
    <citation type="submission" date="2016-10" db="EMBL/GenBank/DDBJ databases">
        <authorList>
            <person name="de Groot N.N."/>
        </authorList>
    </citation>
    <scope>NUCLEOTIDE SEQUENCE [LARGE SCALE GENOMIC DNA]</scope>
    <source>
        <strain evidence="7 8">CGMCC 4.2026</strain>
    </source>
</reference>
<sequence>MFPGGDGGPVRLNTVGLVDLLGESKACLPVDLVYDPSDPLAVTMVLGGYEGEEVRWTFGWDLLTAGLVAQAGEGDVRVGPAAGGRHGIEVALAPPDGVHVRLPSREVAAFVRSLRGTQECDADRVGADLDAALAAITAEA</sequence>
<dbReference type="GO" id="GO:0000917">
    <property type="term" value="P:division septum assembly"/>
    <property type="evidence" value="ECO:0007669"/>
    <property type="project" value="UniProtKB-KW"/>
</dbReference>
<evidence type="ECO:0000256" key="5">
    <source>
        <dbReference type="ARBA" id="ARBA00023210"/>
    </source>
</evidence>
<organism evidence="7 8">
    <name type="scientific">Actinacidiphila rubida</name>
    <dbReference type="NCBI Taxonomy" id="310780"/>
    <lineage>
        <taxon>Bacteria</taxon>
        <taxon>Bacillati</taxon>
        <taxon>Actinomycetota</taxon>
        <taxon>Actinomycetes</taxon>
        <taxon>Kitasatosporales</taxon>
        <taxon>Streptomycetaceae</taxon>
        <taxon>Actinacidiphila</taxon>
    </lineage>
</organism>
<name>A0A1H8JJQ5_9ACTN</name>
<dbReference type="AlphaFoldDB" id="A0A1H8JJQ5"/>
<keyword evidence="8" id="KW-1185">Reference proteome</keyword>
<evidence type="ECO:0000313" key="7">
    <source>
        <dbReference type="EMBL" id="SEN80990.1"/>
    </source>
</evidence>
<proteinExistence type="inferred from homology"/>
<dbReference type="STRING" id="310780.SAMN05216267_1010161"/>
<gene>
    <name evidence="7" type="ORF">SAMN05216267_1010161</name>
</gene>
<dbReference type="OrthoDB" id="4212338at2"/>
<evidence type="ECO:0000256" key="6">
    <source>
        <dbReference type="ARBA" id="ARBA00023306"/>
    </source>
</evidence>
<dbReference type="Gene3D" id="2.30.31.20">
    <property type="entry name" value="Sporulation-specific cell division protein SsgB"/>
    <property type="match status" value="1"/>
</dbReference>
<comment type="subcellular location">
    <subcellularLocation>
        <location evidence="1">Cell septum</location>
    </subcellularLocation>
</comment>
<dbReference type="InterPro" id="IPR006776">
    <property type="entry name" value="SsgB"/>
</dbReference>
<dbReference type="GO" id="GO:0030435">
    <property type="term" value="P:sporulation resulting in formation of a cellular spore"/>
    <property type="evidence" value="ECO:0007669"/>
    <property type="project" value="UniProtKB-KW"/>
</dbReference>
<keyword evidence="4" id="KW-0749">Sporulation</keyword>
<dbReference type="RefSeq" id="WP_075016799.1">
    <property type="nucleotide sequence ID" value="NZ_FODD01000010.1"/>
</dbReference>
<comment type="similarity">
    <text evidence="2">Belongs to the SsgA family.</text>
</comment>
<evidence type="ECO:0000256" key="3">
    <source>
        <dbReference type="ARBA" id="ARBA00022618"/>
    </source>
</evidence>
<dbReference type="EMBL" id="FODD01000010">
    <property type="protein sequence ID" value="SEN80990.1"/>
    <property type="molecule type" value="Genomic_DNA"/>
</dbReference>
<dbReference type="Proteomes" id="UP000181951">
    <property type="component" value="Unassembled WGS sequence"/>
</dbReference>
<dbReference type="InterPro" id="IPR038658">
    <property type="entry name" value="SsgB_sf"/>
</dbReference>
<keyword evidence="3 7" id="KW-0132">Cell division</keyword>
<protein>
    <submittedName>
        <fullName evidence="7">Streptomyces sporulation and cell division protein, SsgA</fullName>
    </submittedName>
</protein>
<evidence type="ECO:0000256" key="2">
    <source>
        <dbReference type="ARBA" id="ARBA00009323"/>
    </source>
</evidence>
<keyword evidence="6" id="KW-0131">Cell cycle</keyword>
<evidence type="ECO:0000256" key="1">
    <source>
        <dbReference type="ARBA" id="ARBA00004431"/>
    </source>
</evidence>
<keyword evidence="5" id="KW-0717">Septation</keyword>
<evidence type="ECO:0000313" key="8">
    <source>
        <dbReference type="Proteomes" id="UP000181951"/>
    </source>
</evidence>
<accession>A0A1H8JJQ5</accession>
<evidence type="ECO:0000256" key="4">
    <source>
        <dbReference type="ARBA" id="ARBA00022969"/>
    </source>
</evidence>
<dbReference type="GO" id="GO:0030428">
    <property type="term" value="C:cell septum"/>
    <property type="evidence" value="ECO:0007669"/>
    <property type="project" value="UniProtKB-SubCell"/>
</dbReference>
<dbReference type="Pfam" id="PF04686">
    <property type="entry name" value="SsgA"/>
    <property type="match status" value="1"/>
</dbReference>